<comment type="function">
    <text evidence="5">Modulates RecA activity.</text>
</comment>
<dbReference type="InterPro" id="IPR053925">
    <property type="entry name" value="RecX_HTH_3rd"/>
</dbReference>
<feature type="domain" description="RecX first three-helical" evidence="9">
    <location>
        <begin position="55"/>
        <end position="90"/>
    </location>
</feature>
<evidence type="ECO:0000256" key="6">
    <source>
        <dbReference type="SAM" id="MobiDB-lite"/>
    </source>
</evidence>
<comment type="subcellular location">
    <subcellularLocation>
        <location evidence="1 5">Cytoplasm</location>
    </subcellularLocation>
</comment>
<feature type="domain" description="RecX third three-helical" evidence="8">
    <location>
        <begin position="145"/>
        <end position="188"/>
    </location>
</feature>
<dbReference type="GO" id="GO:0006282">
    <property type="term" value="P:regulation of DNA repair"/>
    <property type="evidence" value="ECO:0007669"/>
    <property type="project" value="UniProtKB-UniRule"/>
</dbReference>
<dbReference type="GO" id="GO:0005737">
    <property type="term" value="C:cytoplasm"/>
    <property type="evidence" value="ECO:0007669"/>
    <property type="project" value="UniProtKB-SubCell"/>
</dbReference>
<evidence type="ECO:0000259" key="9">
    <source>
        <dbReference type="Pfam" id="PF21982"/>
    </source>
</evidence>
<dbReference type="Pfam" id="PF02631">
    <property type="entry name" value="RecX_HTH2"/>
    <property type="match status" value="1"/>
</dbReference>
<evidence type="ECO:0000313" key="11">
    <source>
        <dbReference type="Proteomes" id="UP000238326"/>
    </source>
</evidence>
<dbReference type="InterPro" id="IPR003783">
    <property type="entry name" value="Regulatory_RecX"/>
</dbReference>
<keyword evidence="4 5" id="KW-0963">Cytoplasm</keyword>
<dbReference type="OrthoDB" id="5295441at2"/>
<feature type="compositionally biased region" description="Basic and acidic residues" evidence="6">
    <location>
        <begin position="42"/>
        <end position="51"/>
    </location>
</feature>
<comment type="caution">
    <text evidence="10">The sequence shown here is derived from an EMBL/GenBank/DDBJ whole genome shotgun (WGS) entry which is preliminary data.</text>
</comment>
<dbReference type="InterPro" id="IPR036388">
    <property type="entry name" value="WH-like_DNA-bd_sf"/>
</dbReference>
<evidence type="ECO:0000256" key="4">
    <source>
        <dbReference type="ARBA" id="ARBA00022490"/>
    </source>
</evidence>
<dbReference type="InterPro" id="IPR053924">
    <property type="entry name" value="RecX_HTH_2nd"/>
</dbReference>
<dbReference type="Pfam" id="PF21981">
    <property type="entry name" value="RecX_HTH3"/>
    <property type="match status" value="1"/>
</dbReference>
<dbReference type="RefSeq" id="WP_105728615.1">
    <property type="nucleotide sequence ID" value="NZ_PVLR01000011.1"/>
</dbReference>
<dbReference type="AlphaFoldDB" id="A0A2S9KH63"/>
<keyword evidence="11" id="KW-1185">Reference proteome</keyword>
<feature type="domain" description="RecX second three-helical" evidence="7">
    <location>
        <begin position="99"/>
        <end position="137"/>
    </location>
</feature>
<dbReference type="Pfam" id="PF21982">
    <property type="entry name" value="RecX_HTH1"/>
    <property type="match status" value="1"/>
</dbReference>
<dbReference type="EMBL" id="PVLR01000011">
    <property type="protein sequence ID" value="PRD69789.1"/>
    <property type="molecule type" value="Genomic_DNA"/>
</dbReference>
<dbReference type="HAMAP" id="MF_01114">
    <property type="entry name" value="RecX"/>
    <property type="match status" value="1"/>
</dbReference>
<evidence type="ECO:0000256" key="2">
    <source>
        <dbReference type="ARBA" id="ARBA00009695"/>
    </source>
</evidence>
<comment type="similarity">
    <text evidence="2 5">Belongs to the RecX family.</text>
</comment>
<feature type="compositionally biased region" description="Basic and acidic residues" evidence="6">
    <location>
        <begin position="1"/>
        <end position="19"/>
    </location>
</feature>
<evidence type="ECO:0000259" key="8">
    <source>
        <dbReference type="Pfam" id="PF21981"/>
    </source>
</evidence>
<name>A0A2S9KH63_9BURK</name>
<proteinExistence type="inferred from homology"/>
<dbReference type="PANTHER" id="PTHR33602">
    <property type="entry name" value="REGULATORY PROTEIN RECX FAMILY PROTEIN"/>
    <property type="match status" value="1"/>
</dbReference>
<evidence type="ECO:0000256" key="3">
    <source>
        <dbReference type="ARBA" id="ARBA00018111"/>
    </source>
</evidence>
<organism evidence="10 11">
    <name type="scientific">Malikia spinosa</name>
    <dbReference type="NCBI Taxonomy" id="86180"/>
    <lineage>
        <taxon>Bacteria</taxon>
        <taxon>Pseudomonadati</taxon>
        <taxon>Pseudomonadota</taxon>
        <taxon>Betaproteobacteria</taxon>
        <taxon>Burkholderiales</taxon>
        <taxon>Comamonadaceae</taxon>
        <taxon>Malikia</taxon>
    </lineage>
</organism>
<evidence type="ECO:0000259" key="7">
    <source>
        <dbReference type="Pfam" id="PF02631"/>
    </source>
</evidence>
<sequence>MTGWRRPDPARRRPERSDADSAQAPADETAEAAGAAGAAEEAPARRSRPELSLKGRALRLLSMREHSRLELERKLSSHETREGELAEALDALTARGFISDERVADSLLHRRSAKLGASRVKAELQAKGLDDAVVREAVESLRATELERAREVWRRKFGQPPADAAERARQMRFLAARGFSGETIRKAIEGADED</sequence>
<gene>
    <name evidence="5" type="primary">recX</name>
    <name evidence="10" type="ORF">C6P61_03885</name>
</gene>
<feature type="region of interest" description="Disordered" evidence="6">
    <location>
        <begin position="1"/>
        <end position="51"/>
    </location>
</feature>
<reference evidence="10 11" key="1">
    <citation type="submission" date="2018-03" db="EMBL/GenBank/DDBJ databases">
        <title>Comparative genomics illustrates the genes involved in a hyperalkaliphilic mechanisms of Serpentinomonas isolated from highly-alkaline calcium-rich serpentinized springs.</title>
        <authorList>
            <person name="Suzuki S."/>
            <person name="Ishii S."/>
            <person name="Walworth N."/>
            <person name="Bird L."/>
            <person name="Kuenen J.G."/>
            <person name="Nealson K.H."/>
        </authorList>
    </citation>
    <scope>NUCLEOTIDE SEQUENCE [LARGE SCALE GENOMIC DNA]</scope>
    <source>
        <strain evidence="10 11">83</strain>
    </source>
</reference>
<evidence type="ECO:0000256" key="1">
    <source>
        <dbReference type="ARBA" id="ARBA00004496"/>
    </source>
</evidence>
<dbReference type="NCBIfam" id="NF001055">
    <property type="entry name" value="PRK00117.2-5"/>
    <property type="match status" value="1"/>
</dbReference>
<accession>A0A2S9KH63</accession>
<dbReference type="PANTHER" id="PTHR33602:SF1">
    <property type="entry name" value="REGULATORY PROTEIN RECX FAMILY PROTEIN"/>
    <property type="match status" value="1"/>
</dbReference>
<feature type="compositionally biased region" description="Low complexity" evidence="6">
    <location>
        <begin position="20"/>
        <end position="41"/>
    </location>
</feature>
<dbReference type="InterPro" id="IPR053926">
    <property type="entry name" value="RecX_HTH_1st"/>
</dbReference>
<dbReference type="Proteomes" id="UP000238326">
    <property type="component" value="Unassembled WGS sequence"/>
</dbReference>
<protein>
    <recommendedName>
        <fullName evidence="3 5">Regulatory protein RecX</fullName>
    </recommendedName>
</protein>
<dbReference type="Gene3D" id="1.10.10.10">
    <property type="entry name" value="Winged helix-like DNA-binding domain superfamily/Winged helix DNA-binding domain"/>
    <property type="match status" value="3"/>
</dbReference>
<evidence type="ECO:0000256" key="5">
    <source>
        <dbReference type="HAMAP-Rule" id="MF_01114"/>
    </source>
</evidence>
<evidence type="ECO:0000313" key="10">
    <source>
        <dbReference type="EMBL" id="PRD69789.1"/>
    </source>
</evidence>